<comment type="caution">
    <text evidence="2">The sequence shown here is derived from an EMBL/GenBank/DDBJ whole genome shotgun (WGS) entry which is preliminary data.</text>
</comment>
<feature type="compositionally biased region" description="Basic and acidic residues" evidence="1">
    <location>
        <begin position="19"/>
        <end position="54"/>
    </location>
</feature>
<reference evidence="2" key="1">
    <citation type="submission" date="2020-09" db="EMBL/GenBank/DDBJ databases">
        <title>Genome-Enabled Discovery of Anthraquinone Biosynthesis in Senna tora.</title>
        <authorList>
            <person name="Kang S.-H."/>
            <person name="Pandey R.P."/>
            <person name="Lee C.-M."/>
            <person name="Sim J.-S."/>
            <person name="Jeong J.-T."/>
            <person name="Choi B.-S."/>
            <person name="Jung M."/>
            <person name="Ginzburg D."/>
            <person name="Zhao K."/>
            <person name="Won S.Y."/>
            <person name="Oh T.-J."/>
            <person name="Yu Y."/>
            <person name="Kim N.-H."/>
            <person name="Lee O.R."/>
            <person name="Lee T.-H."/>
            <person name="Bashyal P."/>
            <person name="Kim T.-S."/>
            <person name="Lee W.-H."/>
            <person name="Kawkins C."/>
            <person name="Kim C.-K."/>
            <person name="Kim J.S."/>
            <person name="Ahn B.O."/>
            <person name="Rhee S.Y."/>
            <person name="Sohng J.K."/>
        </authorList>
    </citation>
    <scope>NUCLEOTIDE SEQUENCE</scope>
    <source>
        <tissue evidence="2">Leaf</tissue>
    </source>
</reference>
<dbReference type="AlphaFoldDB" id="A0A834TTJ0"/>
<feature type="region of interest" description="Disordered" evidence="1">
    <location>
        <begin position="1"/>
        <end position="85"/>
    </location>
</feature>
<protein>
    <submittedName>
        <fullName evidence="2">Uncharacterized protein</fullName>
    </submittedName>
</protein>
<evidence type="ECO:0000256" key="1">
    <source>
        <dbReference type="SAM" id="MobiDB-lite"/>
    </source>
</evidence>
<dbReference type="Proteomes" id="UP000634136">
    <property type="component" value="Unassembled WGS sequence"/>
</dbReference>
<proteinExistence type="predicted"/>
<dbReference type="EMBL" id="JAAIUW010000006">
    <property type="protein sequence ID" value="KAF7826501.1"/>
    <property type="molecule type" value="Genomic_DNA"/>
</dbReference>
<accession>A0A834TTJ0</accession>
<gene>
    <name evidence="2" type="ORF">G2W53_017665</name>
</gene>
<evidence type="ECO:0000313" key="2">
    <source>
        <dbReference type="EMBL" id="KAF7826501.1"/>
    </source>
</evidence>
<feature type="region of interest" description="Disordered" evidence="1">
    <location>
        <begin position="113"/>
        <end position="159"/>
    </location>
</feature>
<sequence length="383" mass="43262">MDRDPPTYLHFHPHRSKYRERSEKSHRSEEKSHCLDSEREKEKNHRHSEKDKGKTSPSHSRKEKRASNGDSSYLPSSSPATGVPSHVEVVVVRSSPETVDPVAEIFGERFRHRSKSDAFGSAEPPRKRTRHASGVAEGDHGDSANKVSPDNEATLGSSNGYILTRAPNASAIEVSLGQATPDTEGCMSAEHPQEIETLAVLFSAEVTSRHMPGHRQVLSSLSRRGHPFFRSKGRLTSRIISRWLRPLPLRRRSFLLRQWIPPWHTRMVWGHWRVDPFRLHLSAYWRTTDAILPTCERLMPFISRMMLGRSTTTPCTKSPQVVPQVLEPSPLHHERLGEGSPLRQPKTSSQSGNTQNTLPRALGFHPQLSLSLSLSLDLHDHHL</sequence>
<feature type="compositionally biased region" description="Polar residues" evidence="1">
    <location>
        <begin position="68"/>
        <end position="80"/>
    </location>
</feature>
<name>A0A834TTJ0_9FABA</name>
<organism evidence="2 3">
    <name type="scientific">Senna tora</name>
    <dbReference type="NCBI Taxonomy" id="362788"/>
    <lineage>
        <taxon>Eukaryota</taxon>
        <taxon>Viridiplantae</taxon>
        <taxon>Streptophyta</taxon>
        <taxon>Embryophyta</taxon>
        <taxon>Tracheophyta</taxon>
        <taxon>Spermatophyta</taxon>
        <taxon>Magnoliopsida</taxon>
        <taxon>eudicotyledons</taxon>
        <taxon>Gunneridae</taxon>
        <taxon>Pentapetalae</taxon>
        <taxon>rosids</taxon>
        <taxon>fabids</taxon>
        <taxon>Fabales</taxon>
        <taxon>Fabaceae</taxon>
        <taxon>Caesalpinioideae</taxon>
        <taxon>Cassia clade</taxon>
        <taxon>Senna</taxon>
    </lineage>
</organism>
<feature type="region of interest" description="Disordered" evidence="1">
    <location>
        <begin position="332"/>
        <end position="360"/>
    </location>
</feature>
<evidence type="ECO:0000313" key="3">
    <source>
        <dbReference type="Proteomes" id="UP000634136"/>
    </source>
</evidence>
<keyword evidence="3" id="KW-1185">Reference proteome</keyword>
<feature type="compositionally biased region" description="Polar residues" evidence="1">
    <location>
        <begin position="345"/>
        <end position="358"/>
    </location>
</feature>